<gene>
    <name evidence="3" type="ORF">SAMN02745725_02533</name>
</gene>
<evidence type="ECO:0000256" key="1">
    <source>
        <dbReference type="ARBA" id="ARBA00022737"/>
    </source>
</evidence>
<evidence type="ECO:0000313" key="4">
    <source>
        <dbReference type="Proteomes" id="UP000184185"/>
    </source>
</evidence>
<dbReference type="RefSeq" id="WP_278335528.1">
    <property type="nucleotide sequence ID" value="NZ_FQYQ01000021.1"/>
</dbReference>
<feature type="domain" description="Teneurin-like YD-shell" evidence="2">
    <location>
        <begin position="585"/>
        <end position="877"/>
    </location>
</feature>
<dbReference type="InterPro" id="IPR031325">
    <property type="entry name" value="RHS_repeat"/>
</dbReference>
<name>A0A1M6J867_PSEXY</name>
<dbReference type="AlphaFoldDB" id="A0A1M6J867"/>
<dbReference type="NCBIfam" id="TIGR03696">
    <property type="entry name" value="Rhs_assc_core"/>
    <property type="match status" value="1"/>
</dbReference>
<reference evidence="3 4" key="1">
    <citation type="submission" date="2016-11" db="EMBL/GenBank/DDBJ databases">
        <authorList>
            <person name="Jaros S."/>
            <person name="Januszkiewicz K."/>
            <person name="Wedrychowicz H."/>
        </authorList>
    </citation>
    <scope>NUCLEOTIDE SEQUENCE [LARGE SCALE GENOMIC DNA]</scope>
    <source>
        <strain evidence="3 4">DSM 14809</strain>
    </source>
</reference>
<dbReference type="Pfam" id="PF25023">
    <property type="entry name" value="TEN_YD-shell"/>
    <property type="match status" value="3"/>
</dbReference>
<organism evidence="3 4">
    <name type="scientific">Pseudobutyrivibrio xylanivorans DSM 14809</name>
    <dbReference type="NCBI Taxonomy" id="1123012"/>
    <lineage>
        <taxon>Bacteria</taxon>
        <taxon>Bacillati</taxon>
        <taxon>Bacillota</taxon>
        <taxon>Clostridia</taxon>
        <taxon>Lachnospirales</taxon>
        <taxon>Lachnospiraceae</taxon>
        <taxon>Pseudobutyrivibrio</taxon>
    </lineage>
</organism>
<keyword evidence="1" id="KW-0677">Repeat</keyword>
<dbReference type="Gene3D" id="2.180.10.10">
    <property type="entry name" value="RHS repeat-associated core"/>
    <property type="match status" value="3"/>
</dbReference>
<keyword evidence="4" id="KW-1185">Reference proteome</keyword>
<dbReference type="InterPro" id="IPR056823">
    <property type="entry name" value="TEN-like_YD-shell"/>
</dbReference>
<feature type="domain" description="Teneurin-like YD-shell" evidence="2">
    <location>
        <begin position="123"/>
        <end position="256"/>
    </location>
</feature>
<dbReference type="EMBL" id="FQYQ01000021">
    <property type="protein sequence ID" value="SHJ42876.1"/>
    <property type="molecule type" value="Genomic_DNA"/>
</dbReference>
<dbReference type="Pfam" id="PF05593">
    <property type="entry name" value="RHS_repeat"/>
    <property type="match status" value="4"/>
</dbReference>
<sequence length="1163" mass="128511">LFDYDEKGNVNTITDPDGVVTEYAYDELNRVVETTTADGAVTTYEYDNADRIVKTTDALGNTREYTYDEMGKVTSVKEADGTVKNFEMNVMGRVSKVVDEAGFVTEITYNVMGKQEAVLLPNGGTIKYEYDPLMRLTKVTDPEGRTSGFEYDKNGNVVAEYLGDIKVRSLEYDVLNRIIKEIDALGHEKTYAYDENGNVIEATDTLGNKFTRDYDLLGRVISETDALGNKTSYTYTKLGNIESVTDAAGRVRKYEYTDGGKLKAIYFCGRLEQSLDYDTVGRIVKRSFADGYEISYSYDPLSRVSMVEGSDGRTVSYEYDAMGRATKVTDGRSTTLYTYTATGRLESVVDALGNETAYTYDALDNLKSVHRAEGRVEDDKMPVVGEDGHVTLYSYDLSGQLTKITDALGQEETYEYDQYGRLITKTDRDNFATSYSYNNQGIVTKVGYGDGRTVEFAYNELNQLKEINDWLGKTTLENDILGRLTKVTDYKNRTVGYEYNAIGEKTKLVYPDGRAAVYTYDEEGKLSGISGNGEETTYSYDELGRLSLKLLPNGVSTEYSYLPGGNLESMTSYDSKGELDKYFYTYDTTGLISGINRSRRDLEKVSGQYKYSYDALGRLTQTTHDGMVKSAYEYDAFGNRTLLAEHDSRTSYTYDVLDRLVQAKELNNSQAIVKTYDYDKRGNQTKEYVDGLLQKTFTFDATNMLSKVVDSNKGEVENEYNGLGFRVASTRPEEKIEYLCDLSRDYYNLLERTVNGETENFIYDNNVVSMSKSGNNYYYLQDELGSPMYMTGTDGVAVSSYAFDDFGRNIDPRTGKLRKHGYTTDGNIIQPFAFTGYQEDEVSGLKFAQARFYSAENGRFVGEDQVRGFVEMPESQNHYLYCWNDSKNLIDKDGKFANILIGAAAGAVIGGGINAICQGVAIATGKQDEFDFGSLAGSVVEGAVVGGLTATGVGLIGTTLAGAAGGAAGSVTTQLINNGSVSLGQTALAAGAGALGAAAGYGLAKGIGKVAGKFINKSGSSGAELARSSDDVYKGVREASQYLKEQGVPRSYRKQILESFDVRTIKMKVAGSDTFGLRFYDGVNAQARGRYLFETFSPLTNRYNLALPFEWNLMSGVQQFQVREGTVMIVGQAAPQFGYGYQYLGGATQWFINNLEDLIQCVD</sequence>
<evidence type="ECO:0000313" key="3">
    <source>
        <dbReference type="EMBL" id="SHJ42876.1"/>
    </source>
</evidence>
<accession>A0A1M6J867</accession>
<dbReference type="PANTHER" id="PTHR32305:SF15">
    <property type="entry name" value="PROTEIN RHSA-RELATED"/>
    <property type="match status" value="1"/>
</dbReference>
<dbReference type="Proteomes" id="UP000184185">
    <property type="component" value="Unassembled WGS sequence"/>
</dbReference>
<feature type="non-terminal residue" evidence="3">
    <location>
        <position position="1"/>
    </location>
</feature>
<proteinExistence type="predicted"/>
<dbReference type="PANTHER" id="PTHR32305">
    <property type="match status" value="1"/>
</dbReference>
<dbReference type="NCBIfam" id="TIGR01643">
    <property type="entry name" value="YD_repeat_2x"/>
    <property type="match status" value="8"/>
</dbReference>
<dbReference type="InterPro" id="IPR050708">
    <property type="entry name" value="T6SS_VgrG/RHS"/>
</dbReference>
<evidence type="ECO:0000259" key="2">
    <source>
        <dbReference type="Pfam" id="PF25023"/>
    </source>
</evidence>
<dbReference type="InterPro" id="IPR022385">
    <property type="entry name" value="Rhs_assc_core"/>
</dbReference>
<protein>
    <submittedName>
        <fullName evidence="3">RHS repeat-associated core domain-containing protein</fullName>
    </submittedName>
</protein>
<dbReference type="STRING" id="185007.SAMN02910350_02831"/>
<dbReference type="InterPro" id="IPR006530">
    <property type="entry name" value="YD"/>
</dbReference>
<feature type="domain" description="Teneurin-like YD-shell" evidence="2">
    <location>
        <begin position="389"/>
        <end position="548"/>
    </location>
</feature>